<evidence type="ECO:0000256" key="12">
    <source>
        <dbReference type="ARBA" id="ARBA00046511"/>
    </source>
</evidence>
<gene>
    <name evidence="14" type="ORF">Barrevirus27_1</name>
</gene>
<comment type="catalytic activity">
    <reaction evidence="13">
        <text>a 5'-end (N(7)-methyl 5'-triphosphoguanosine)-ribonucleoside in mRNA + S-adenosyl-L-methionine = a 5'-end (N(7)-methyl 5'-triphosphoguanosine)-(2'-O-methyl-ribonucleoside) in mRNA + S-adenosyl-L-homocysteine + H(+)</text>
        <dbReference type="Rhea" id="RHEA:67020"/>
        <dbReference type="Rhea" id="RHEA-COMP:17167"/>
        <dbReference type="Rhea" id="RHEA-COMP:17168"/>
        <dbReference type="ChEBI" id="CHEBI:15378"/>
        <dbReference type="ChEBI" id="CHEBI:57856"/>
        <dbReference type="ChEBI" id="CHEBI:59789"/>
        <dbReference type="ChEBI" id="CHEBI:156461"/>
        <dbReference type="ChEBI" id="CHEBI:167609"/>
        <dbReference type="EC" id="2.1.1.57"/>
    </reaction>
</comment>
<dbReference type="PROSITE" id="PS51612">
    <property type="entry name" value="SAM_MT_2O_PK"/>
    <property type="match status" value="1"/>
</dbReference>
<dbReference type="GO" id="GO:0032259">
    <property type="term" value="P:methylation"/>
    <property type="evidence" value="ECO:0007669"/>
    <property type="project" value="UniProtKB-KW"/>
</dbReference>
<dbReference type="GO" id="GO:0006370">
    <property type="term" value="P:7-methylguanosine mRNA capping"/>
    <property type="evidence" value="ECO:0007669"/>
    <property type="project" value="UniProtKB-KW"/>
</dbReference>
<feature type="non-terminal residue" evidence="14">
    <location>
        <position position="1"/>
    </location>
</feature>
<dbReference type="EC" id="2.1.1.57" evidence="2"/>
<evidence type="ECO:0000256" key="2">
    <source>
        <dbReference type="ARBA" id="ARBA00011923"/>
    </source>
</evidence>
<evidence type="ECO:0000313" key="14">
    <source>
        <dbReference type="EMBL" id="AYV77274.1"/>
    </source>
</evidence>
<dbReference type="Pfam" id="PF01358">
    <property type="entry name" value="PARP_regulatory"/>
    <property type="match status" value="1"/>
</dbReference>
<sequence>VPINFIDLPTNFPYRENAKPNNIHIGQRKLLLNEVYFLSRFGNLSNTVVYAGAAPGTHISLLAELFPNHKFILYDPSRFNIKETDNIKIFTGEDEGYFTGPIAKQYANQNVLFISDIRSVKGITDFKEFESRVIIDNELQKEWVTIMKPAKASLKFRIPFTIKEPYEYFDGLIEVQAWAPKTSSETRLITDGLKMKKYDPIAYENKMFYFNNYIRPNKTYGNLSWDTAYEIFIWQQYFKKTNIDNQFIRDKIKDIMNKVTQVLNRDIRGKYL</sequence>
<dbReference type="EMBL" id="MK072024">
    <property type="protein sequence ID" value="AYV77274.1"/>
    <property type="molecule type" value="Genomic_DNA"/>
</dbReference>
<evidence type="ECO:0000256" key="3">
    <source>
        <dbReference type="ARBA" id="ARBA00015701"/>
    </source>
</evidence>
<dbReference type="SUPFAM" id="SSF53335">
    <property type="entry name" value="S-adenosyl-L-methionine-dependent methyltransferases"/>
    <property type="match status" value="1"/>
</dbReference>
<comment type="function">
    <text evidence="11">Displays methyltransferase, positive regulation of the poly(A) polymerase and transcription elongation activities. Involved in the modification of both mRNA ends and in intermediate and late gene positive transcription elongation. At the mRNAs 5' end, methylates the ribose 2' OH group of the first transcribed nucleotide, thereby producing a 2'-O-methylpurine cap. At the 3' end, functions as a processivity factor which stimulates the activity of the viral poly(A) polymerase OPG063 that creates mRNA's poly(A) tail. In the presence of OPG102, OPG063 does not dissociate from the RNA allowing tail elongation to around 250 adenylates.</text>
</comment>
<reference evidence="14" key="1">
    <citation type="submission" date="2018-10" db="EMBL/GenBank/DDBJ databases">
        <title>Hidden diversity of soil giant viruses.</title>
        <authorList>
            <person name="Schulz F."/>
            <person name="Alteio L."/>
            <person name="Goudeau D."/>
            <person name="Ryan E.M."/>
            <person name="Malmstrom R.R."/>
            <person name="Blanchard J."/>
            <person name="Woyke T."/>
        </authorList>
    </citation>
    <scope>NUCLEOTIDE SEQUENCE</scope>
    <source>
        <strain evidence="14">BAV1</strain>
    </source>
</reference>
<organism evidence="14">
    <name type="scientific">Barrevirus sp</name>
    <dbReference type="NCBI Taxonomy" id="2487763"/>
    <lineage>
        <taxon>Viruses</taxon>
        <taxon>Varidnaviria</taxon>
        <taxon>Bamfordvirae</taxon>
        <taxon>Nucleocytoviricota</taxon>
        <taxon>Megaviricetes</taxon>
        <taxon>Imitervirales</taxon>
        <taxon>Mimiviridae</taxon>
        <taxon>Klosneuvirinae</taxon>
    </lineage>
</organism>
<name>A0A3G4ZSI5_9VIRU</name>
<dbReference type="GO" id="GO:0004483">
    <property type="term" value="F:methyltransferase cap1 activity"/>
    <property type="evidence" value="ECO:0007669"/>
    <property type="project" value="UniProtKB-EC"/>
</dbReference>
<proteinExistence type="predicted"/>
<protein>
    <recommendedName>
        <fullName evidence="3">Cap-specific mRNA (nucleoside-2'-O-)-methyltransferase</fullName>
        <ecNumber evidence="2">2.1.1.57</ecNumber>
    </recommendedName>
</protein>
<keyword evidence="7" id="KW-0251">Elongation factor</keyword>
<evidence type="ECO:0000256" key="10">
    <source>
        <dbReference type="ARBA" id="ARBA00023042"/>
    </source>
</evidence>
<evidence type="ECO:0000256" key="1">
    <source>
        <dbReference type="ARBA" id="ARBA00004328"/>
    </source>
</evidence>
<keyword evidence="8" id="KW-0946">Virion</keyword>
<dbReference type="InterPro" id="IPR029063">
    <property type="entry name" value="SAM-dependent_MTases_sf"/>
</dbReference>
<dbReference type="CDD" id="cd20760">
    <property type="entry name" value="capping_2-OMTase_Mimiviridae"/>
    <property type="match status" value="1"/>
</dbReference>
<dbReference type="GO" id="GO:0044423">
    <property type="term" value="C:virion component"/>
    <property type="evidence" value="ECO:0007669"/>
    <property type="project" value="UniProtKB-KW"/>
</dbReference>
<dbReference type="Gene3D" id="3.40.50.150">
    <property type="entry name" value="Vaccinia Virus protein VP39"/>
    <property type="match status" value="1"/>
</dbReference>
<comment type="subunit">
    <text evidence="12">Interacts with poly(A) polymerase catalytic subunit OPG063. Interacts with OPG109 and OPG123; these interactions might help linking transcription to capping and polyadenylation.</text>
</comment>
<evidence type="ECO:0000256" key="8">
    <source>
        <dbReference type="ARBA" id="ARBA00022844"/>
    </source>
</evidence>
<evidence type="ECO:0000256" key="6">
    <source>
        <dbReference type="ARBA" id="ARBA00022691"/>
    </source>
</evidence>
<dbReference type="InterPro" id="IPR025804">
    <property type="entry name" value="Pox/kineto_cap_MeTfrase"/>
</dbReference>
<evidence type="ECO:0000256" key="4">
    <source>
        <dbReference type="ARBA" id="ARBA00022603"/>
    </source>
</evidence>
<comment type="subcellular location">
    <subcellularLocation>
        <location evidence="1">Virion</location>
    </subcellularLocation>
</comment>
<evidence type="ECO:0000256" key="5">
    <source>
        <dbReference type="ARBA" id="ARBA00022664"/>
    </source>
</evidence>
<keyword evidence="4" id="KW-0808">Transferase</keyword>
<keyword evidence="9" id="KW-0648">Protein biosynthesis</keyword>
<dbReference type="InterPro" id="IPR000176">
    <property type="entry name" value="mRNA_MeTrfase-like"/>
</dbReference>
<keyword evidence="4" id="KW-0489">Methyltransferase</keyword>
<keyword evidence="10" id="KW-0506">mRNA capping</keyword>
<keyword evidence="6" id="KW-0949">S-adenosyl-L-methionine</keyword>
<accession>A0A3G4ZSI5</accession>
<evidence type="ECO:0000256" key="9">
    <source>
        <dbReference type="ARBA" id="ARBA00022917"/>
    </source>
</evidence>
<evidence type="ECO:0000256" key="7">
    <source>
        <dbReference type="ARBA" id="ARBA00022768"/>
    </source>
</evidence>
<keyword evidence="5" id="KW-0507">mRNA processing</keyword>
<evidence type="ECO:0000256" key="11">
    <source>
        <dbReference type="ARBA" id="ARBA00034661"/>
    </source>
</evidence>
<evidence type="ECO:0000256" key="13">
    <source>
        <dbReference type="ARBA" id="ARBA00049042"/>
    </source>
</evidence>